<dbReference type="PANTHER" id="PTHR43433:SF5">
    <property type="entry name" value="AB HYDROLASE-1 DOMAIN-CONTAINING PROTEIN"/>
    <property type="match status" value="1"/>
</dbReference>
<dbReference type="Gene3D" id="3.40.50.1820">
    <property type="entry name" value="alpha/beta hydrolase"/>
    <property type="match status" value="1"/>
</dbReference>
<keyword evidence="2" id="KW-0378">Hydrolase</keyword>
<evidence type="ECO:0000313" key="4">
    <source>
        <dbReference type="EMBL" id="KAG5168404.1"/>
    </source>
</evidence>
<dbReference type="InterPro" id="IPR050471">
    <property type="entry name" value="AB_hydrolase"/>
</dbReference>
<feature type="domain" description="AB hydrolase-1" evidence="3">
    <location>
        <begin position="42"/>
        <end position="296"/>
    </location>
</feature>
<dbReference type="PIRSF" id="PIRSF005539">
    <property type="entry name" value="Pept_S33_TRI_F1"/>
    <property type="match status" value="1"/>
</dbReference>
<name>A0A8H7XZR3_PSICU</name>
<dbReference type="InterPro" id="IPR005945">
    <property type="entry name" value="Pro_imino_pep"/>
</dbReference>
<dbReference type="Pfam" id="PF00561">
    <property type="entry name" value="Abhydrolase_1"/>
    <property type="match status" value="1"/>
</dbReference>
<protein>
    <recommendedName>
        <fullName evidence="3">AB hydrolase-1 domain-containing protein</fullName>
    </recommendedName>
</protein>
<dbReference type="OrthoDB" id="190201at2759"/>
<comment type="similarity">
    <text evidence="1">Belongs to the peptidase S33 family.</text>
</comment>
<gene>
    <name evidence="4" type="ORF">JR316_007003</name>
</gene>
<organism evidence="4">
    <name type="scientific">Psilocybe cubensis</name>
    <name type="common">Psychedelic mushroom</name>
    <name type="synonym">Stropharia cubensis</name>
    <dbReference type="NCBI Taxonomy" id="181762"/>
    <lineage>
        <taxon>Eukaryota</taxon>
        <taxon>Fungi</taxon>
        <taxon>Dikarya</taxon>
        <taxon>Basidiomycota</taxon>
        <taxon>Agaricomycotina</taxon>
        <taxon>Agaricomycetes</taxon>
        <taxon>Agaricomycetidae</taxon>
        <taxon>Agaricales</taxon>
        <taxon>Agaricineae</taxon>
        <taxon>Strophariaceae</taxon>
        <taxon>Psilocybe</taxon>
    </lineage>
</organism>
<evidence type="ECO:0000259" key="3">
    <source>
        <dbReference type="Pfam" id="PF00561"/>
    </source>
</evidence>
<reference evidence="4" key="1">
    <citation type="submission" date="2021-02" db="EMBL/GenBank/DDBJ databases">
        <title>Psilocybe cubensis genome.</title>
        <authorList>
            <person name="Mckernan K.J."/>
            <person name="Crawford S."/>
            <person name="Trippe A."/>
            <person name="Kane L.T."/>
            <person name="Mclaughlin S."/>
        </authorList>
    </citation>
    <scope>NUCLEOTIDE SEQUENCE [LARGE SCALE GENOMIC DNA]</scope>
    <source>
        <strain evidence="4">MGC-MH-2018</strain>
    </source>
</reference>
<accession>A0A8H7XZR3</accession>
<dbReference type="InterPro" id="IPR002410">
    <property type="entry name" value="Peptidase_S33"/>
</dbReference>
<dbReference type="EMBL" id="JAFIQS010000006">
    <property type="protein sequence ID" value="KAG5168404.1"/>
    <property type="molecule type" value="Genomic_DNA"/>
</dbReference>
<dbReference type="InterPro" id="IPR029058">
    <property type="entry name" value="AB_hydrolase_fold"/>
</dbReference>
<evidence type="ECO:0000256" key="2">
    <source>
        <dbReference type="ARBA" id="ARBA00022801"/>
    </source>
</evidence>
<comment type="caution">
    <text evidence="4">The sequence shown here is derived from an EMBL/GenBank/DDBJ whole genome shotgun (WGS) entry which is preliminary data.</text>
</comment>
<dbReference type="InterPro" id="IPR000073">
    <property type="entry name" value="AB_hydrolase_1"/>
</dbReference>
<dbReference type="GO" id="GO:0008233">
    <property type="term" value="F:peptidase activity"/>
    <property type="evidence" value="ECO:0007669"/>
    <property type="project" value="InterPro"/>
</dbReference>
<dbReference type="PANTHER" id="PTHR43433">
    <property type="entry name" value="HYDROLASE, ALPHA/BETA FOLD FAMILY PROTEIN"/>
    <property type="match status" value="1"/>
</dbReference>
<dbReference type="SUPFAM" id="SSF53474">
    <property type="entry name" value="alpha/beta-Hydrolases"/>
    <property type="match status" value="1"/>
</dbReference>
<dbReference type="AlphaFoldDB" id="A0A8H7XZR3"/>
<proteinExistence type="inferred from homology"/>
<dbReference type="GO" id="GO:0006508">
    <property type="term" value="P:proteolysis"/>
    <property type="evidence" value="ECO:0007669"/>
    <property type="project" value="InterPro"/>
</dbReference>
<sequence>MSINDSLKVTTGEAPFDVPAAGGKQCKTWYKVYGDLNAGKRPLVTLHGGPGVNHEYLTPLSDITASHSIPVVFYDQIGNGLSTHLPEKMGDEAFWTVQLFIDELNNLLQHLGIADDFDLLGHSWGGIFAASYAITQPKGLKHLIIASGPADMPATVISQEKLRSQLPQDVQDTLTKHEEAGTTESDEYKTASDVFNARYVCRMDPMPQELVNGFAWIAKDPTVYMTMNGPSEFKIQGSLKNYSVVDQIHKINVPTLLTNGRYDEVTEELVAPFFDILPKVKWVVFADSSHLAHFEERERYMATVTSFLTN</sequence>
<dbReference type="PRINTS" id="PR00793">
    <property type="entry name" value="PROAMNOPTASE"/>
</dbReference>
<evidence type="ECO:0000256" key="1">
    <source>
        <dbReference type="ARBA" id="ARBA00010088"/>
    </source>
</evidence>
<dbReference type="NCBIfam" id="TIGR01250">
    <property type="entry name" value="pro_imino_pep_2"/>
    <property type="match status" value="1"/>
</dbReference>